<reference evidence="11" key="1">
    <citation type="submission" date="2016-10" db="EMBL/GenBank/DDBJ databases">
        <authorList>
            <person name="Varghese N."/>
            <person name="Submissions S."/>
        </authorList>
    </citation>
    <scope>NUCLEOTIDE SEQUENCE [LARGE SCALE GENOMIC DNA]</scope>
    <source>
        <strain evidence="11">CGMCC 1.7062</strain>
    </source>
</reference>
<evidence type="ECO:0000256" key="4">
    <source>
        <dbReference type="ARBA" id="ARBA00022989"/>
    </source>
</evidence>
<keyword evidence="2" id="KW-1003">Cell membrane</keyword>
<dbReference type="Gene3D" id="1.20.950.20">
    <property type="entry name" value="Transmembrane di-heme cytochromes, Chain C"/>
    <property type="match status" value="1"/>
</dbReference>
<dbReference type="GO" id="GO:0005886">
    <property type="term" value="C:plasma membrane"/>
    <property type="evidence" value="ECO:0007669"/>
    <property type="project" value="UniProtKB-SubCell"/>
</dbReference>
<dbReference type="AlphaFoldDB" id="A0A1H5VAZ1"/>
<dbReference type="Pfam" id="PF01292">
    <property type="entry name" value="Ni_hydr_CYTB"/>
    <property type="match status" value="1"/>
</dbReference>
<dbReference type="SUPFAM" id="SSF48695">
    <property type="entry name" value="Multiheme cytochromes"/>
    <property type="match status" value="1"/>
</dbReference>
<dbReference type="PANTHER" id="PTHR30485:SF1">
    <property type="entry name" value="CYTOCHROME YDHU-RELATED"/>
    <property type="match status" value="1"/>
</dbReference>
<dbReference type="RefSeq" id="WP_103879402.1">
    <property type="nucleotide sequence ID" value="NZ_FNVG01000004.1"/>
</dbReference>
<gene>
    <name evidence="10" type="ORF">SAMN04488244_104127</name>
</gene>
<evidence type="ECO:0000256" key="2">
    <source>
        <dbReference type="ARBA" id="ARBA00022475"/>
    </source>
</evidence>
<feature type="compositionally biased region" description="Polar residues" evidence="6">
    <location>
        <begin position="735"/>
        <end position="748"/>
    </location>
</feature>
<feature type="transmembrane region" description="Helical" evidence="7">
    <location>
        <begin position="643"/>
        <end position="665"/>
    </location>
</feature>
<feature type="domain" description="Cytochrome b561 bacterial/Ni-hydrogenase" evidence="9">
    <location>
        <begin position="529"/>
        <end position="721"/>
    </location>
</feature>
<dbReference type="InterPro" id="IPR011577">
    <property type="entry name" value="Cyt_b561_bac/Ni-Hgenase"/>
</dbReference>
<feature type="region of interest" description="Disordered" evidence="6">
    <location>
        <begin position="726"/>
        <end position="754"/>
    </location>
</feature>
<evidence type="ECO:0000313" key="11">
    <source>
        <dbReference type="Proteomes" id="UP000236721"/>
    </source>
</evidence>
<feature type="transmembrane region" description="Helical" evidence="7">
    <location>
        <begin position="538"/>
        <end position="565"/>
    </location>
</feature>
<feature type="transmembrane region" description="Helical" evidence="7">
    <location>
        <begin position="685"/>
        <end position="703"/>
    </location>
</feature>
<name>A0A1H5VAZ1_9VIBR</name>
<protein>
    <submittedName>
        <fullName evidence="10">Thiosulfate reductase cytochrome b subunit</fullName>
    </submittedName>
</protein>
<proteinExistence type="predicted"/>
<sequence length="754" mass="83553">MNTKSLSIVCLFAILFIGASSPLQADGLSSVSSEITLSTSPSMHPNVVLRDAKGDPIEDPERMISSIQSCGGCHDVEYIQNHSDHQSLWQQQAGFTVTDYFRFASENRGATDTAAPLQTALSFGDDGACLSCHTSQQQRSDLNLTLLNPKGEISGEQLQISKPKNANCAQCHGIVDTQIHQPLRLGSELHYAQLTLTTGQILSPQKIALSALNIKDRASHTRSFDIHSERLVDCVACHYSQNNPVYTQQHNEQRLEHLTFDPRRPSVGEYLTRPSHKLANTQFDNTSSCQSCHDGEKTHQWLPAYNKHVRTLACESCHIPELFGPTLESIDWRILDDKGMGMPTFRNVADDGLITAFQPQLVQHADSNDMWRPANSITMQYWQYGGQQQPVPSTAVLEAIQALKDASLPVSFPPDEAALTAIKEQLQAQGFTELTSGVQTEVFPLSHGVVSGEWATKDCTSCHSEASLLAANSNRGSYILGRDRIPWIDQLGAVLFLLVIAIVTLHSLLRYKLSPNKSSDTTANEVYMYDRYERLWHWLQAVTIFALLGSGLIIHLPAMFAWMSFSYMVQIHQILGFVLLVNALFSLFYHLVSGEIRQYLPKPYGLIHEMMAQGLYYAKGIFKGAPHPFHKTKARKLNPLQQITYFAILNLLLPAQLISGFAIWAGNYWPELTQWLGGSELLLPLHVGLAWLFASFIVMHVYLTTTVGENPTDGIKAMVSGWEQTESGATELDTAPSTTHQAAGTAQPHQGGRS</sequence>
<dbReference type="Proteomes" id="UP000236721">
    <property type="component" value="Unassembled WGS sequence"/>
</dbReference>
<dbReference type="GO" id="GO:0022904">
    <property type="term" value="P:respiratory electron transport chain"/>
    <property type="evidence" value="ECO:0007669"/>
    <property type="project" value="InterPro"/>
</dbReference>
<dbReference type="InterPro" id="IPR036280">
    <property type="entry name" value="Multihaem_cyt_sf"/>
</dbReference>
<evidence type="ECO:0000256" key="6">
    <source>
        <dbReference type="SAM" id="MobiDB-lite"/>
    </source>
</evidence>
<evidence type="ECO:0000256" key="3">
    <source>
        <dbReference type="ARBA" id="ARBA00022692"/>
    </source>
</evidence>
<accession>A0A1H5VAZ1</accession>
<feature type="chain" id="PRO_5009287076" evidence="8">
    <location>
        <begin position="26"/>
        <end position="754"/>
    </location>
</feature>
<dbReference type="InterPro" id="IPR016174">
    <property type="entry name" value="Di-haem_cyt_TM"/>
</dbReference>
<organism evidence="10 11">
    <name type="scientific">Vibrio hangzhouensis</name>
    <dbReference type="NCBI Taxonomy" id="462991"/>
    <lineage>
        <taxon>Bacteria</taxon>
        <taxon>Pseudomonadati</taxon>
        <taxon>Pseudomonadota</taxon>
        <taxon>Gammaproteobacteria</taxon>
        <taxon>Vibrionales</taxon>
        <taxon>Vibrionaceae</taxon>
        <taxon>Vibrio</taxon>
    </lineage>
</organism>
<evidence type="ECO:0000259" key="9">
    <source>
        <dbReference type="Pfam" id="PF01292"/>
    </source>
</evidence>
<evidence type="ECO:0000256" key="8">
    <source>
        <dbReference type="SAM" id="SignalP"/>
    </source>
</evidence>
<comment type="subcellular location">
    <subcellularLocation>
        <location evidence="1">Cell membrane</location>
        <topology evidence="1">Multi-pass membrane protein</topology>
    </subcellularLocation>
</comment>
<feature type="transmembrane region" description="Helical" evidence="7">
    <location>
        <begin position="491"/>
        <end position="509"/>
    </location>
</feature>
<dbReference type="SUPFAM" id="SSF81342">
    <property type="entry name" value="Transmembrane di-heme cytochromes"/>
    <property type="match status" value="1"/>
</dbReference>
<keyword evidence="3 7" id="KW-0812">Transmembrane</keyword>
<dbReference type="GO" id="GO:0020037">
    <property type="term" value="F:heme binding"/>
    <property type="evidence" value="ECO:0007669"/>
    <property type="project" value="TreeGrafter"/>
</dbReference>
<dbReference type="EMBL" id="FNVG01000004">
    <property type="protein sequence ID" value="SEF84384.1"/>
    <property type="molecule type" value="Genomic_DNA"/>
</dbReference>
<dbReference type="GO" id="GO:0009055">
    <property type="term" value="F:electron transfer activity"/>
    <property type="evidence" value="ECO:0007669"/>
    <property type="project" value="InterPro"/>
</dbReference>
<evidence type="ECO:0000313" key="10">
    <source>
        <dbReference type="EMBL" id="SEF84384.1"/>
    </source>
</evidence>
<dbReference type="InterPro" id="IPR051542">
    <property type="entry name" value="Hydrogenase_cytochrome"/>
</dbReference>
<dbReference type="PANTHER" id="PTHR30485">
    <property type="entry name" value="NI/FE-HYDROGENASE 1 B-TYPE CYTOCHROME SUBUNIT"/>
    <property type="match status" value="1"/>
</dbReference>
<feature type="signal peptide" evidence="8">
    <location>
        <begin position="1"/>
        <end position="25"/>
    </location>
</feature>
<keyword evidence="8" id="KW-0732">Signal</keyword>
<dbReference type="OrthoDB" id="1117555at2"/>
<evidence type="ECO:0000256" key="5">
    <source>
        <dbReference type="ARBA" id="ARBA00023136"/>
    </source>
</evidence>
<evidence type="ECO:0000256" key="7">
    <source>
        <dbReference type="SAM" id="Phobius"/>
    </source>
</evidence>
<keyword evidence="5 7" id="KW-0472">Membrane</keyword>
<feature type="transmembrane region" description="Helical" evidence="7">
    <location>
        <begin position="571"/>
        <end position="592"/>
    </location>
</feature>
<evidence type="ECO:0000256" key="1">
    <source>
        <dbReference type="ARBA" id="ARBA00004651"/>
    </source>
</evidence>
<keyword evidence="4 7" id="KW-1133">Transmembrane helix</keyword>
<keyword evidence="11" id="KW-1185">Reference proteome</keyword>